<protein>
    <submittedName>
        <fullName evidence="2">Uncharacterized protein</fullName>
    </submittedName>
</protein>
<comment type="caution">
    <text evidence="2">The sequence shown here is derived from an EMBL/GenBank/DDBJ whole genome shotgun (WGS) entry which is preliminary data.</text>
</comment>
<gene>
    <name evidence="2" type="ORF">T4A_12199</name>
</gene>
<sequence>MRFRAFVNNYLSEQFFRMYFFFLNADLISENITSLNSAISSSSCKMNFYFFADCQRAVIDEQKISGEVYIFCYWKISMPKMLKGFTLLFCGAPILHFNLIL</sequence>
<keyword evidence="1" id="KW-0472">Membrane</keyword>
<dbReference type="AlphaFoldDB" id="A0A0V1EYG8"/>
<reference evidence="2 3" key="1">
    <citation type="submission" date="2015-01" db="EMBL/GenBank/DDBJ databases">
        <title>Evolution of Trichinella species and genotypes.</title>
        <authorList>
            <person name="Korhonen P.K."/>
            <person name="Edoardo P."/>
            <person name="Giuseppe L.R."/>
            <person name="Gasser R.B."/>
        </authorList>
    </citation>
    <scope>NUCLEOTIDE SEQUENCE [LARGE SCALE GENOMIC DNA]</scope>
    <source>
        <strain evidence="2">ISS13</strain>
    </source>
</reference>
<name>A0A0V1EYG8_TRIPS</name>
<dbReference type="Proteomes" id="UP000054632">
    <property type="component" value="Unassembled WGS sequence"/>
</dbReference>
<proteinExistence type="predicted"/>
<evidence type="ECO:0000256" key="1">
    <source>
        <dbReference type="SAM" id="Phobius"/>
    </source>
</evidence>
<evidence type="ECO:0000313" key="3">
    <source>
        <dbReference type="Proteomes" id="UP000054632"/>
    </source>
</evidence>
<keyword evidence="1" id="KW-0812">Transmembrane</keyword>
<organism evidence="2 3">
    <name type="scientific">Trichinella pseudospiralis</name>
    <name type="common">Parasitic roundworm</name>
    <dbReference type="NCBI Taxonomy" id="6337"/>
    <lineage>
        <taxon>Eukaryota</taxon>
        <taxon>Metazoa</taxon>
        <taxon>Ecdysozoa</taxon>
        <taxon>Nematoda</taxon>
        <taxon>Enoplea</taxon>
        <taxon>Dorylaimia</taxon>
        <taxon>Trichinellida</taxon>
        <taxon>Trichinellidae</taxon>
        <taxon>Trichinella</taxon>
    </lineage>
</organism>
<keyword evidence="1" id="KW-1133">Transmembrane helix</keyword>
<feature type="transmembrane region" description="Helical" evidence="1">
    <location>
        <begin position="81"/>
        <end position="100"/>
    </location>
</feature>
<evidence type="ECO:0000313" key="2">
    <source>
        <dbReference type="EMBL" id="KRY78724.1"/>
    </source>
</evidence>
<accession>A0A0V1EYG8</accession>
<dbReference type="EMBL" id="JYDR01000003">
    <property type="protein sequence ID" value="KRY78724.1"/>
    <property type="molecule type" value="Genomic_DNA"/>
</dbReference>